<dbReference type="InterPro" id="IPR020806">
    <property type="entry name" value="PKS_PP-bd"/>
</dbReference>
<dbReference type="Proteomes" id="UP001295740">
    <property type="component" value="Unassembled WGS sequence"/>
</dbReference>
<dbReference type="PROSITE" id="PS00012">
    <property type="entry name" value="PHOSPHOPANTETHEINE"/>
    <property type="match status" value="1"/>
</dbReference>
<keyword evidence="1" id="KW-0596">Phosphopantetheine</keyword>
<evidence type="ECO:0000313" key="5">
    <source>
        <dbReference type="Proteomes" id="UP001295740"/>
    </source>
</evidence>
<dbReference type="InterPro" id="IPR006162">
    <property type="entry name" value="Ppantetheine_attach_site"/>
</dbReference>
<comment type="caution">
    <text evidence="4">The sequence shown here is derived from an EMBL/GenBank/DDBJ whole genome shotgun (WGS) entry which is preliminary data.</text>
</comment>
<dbReference type="InterPro" id="IPR009081">
    <property type="entry name" value="PP-bd_ACP"/>
</dbReference>
<dbReference type="Pfam" id="PF00975">
    <property type="entry name" value="Thioesterase"/>
    <property type="match status" value="1"/>
</dbReference>
<dbReference type="SUPFAM" id="SSF47336">
    <property type="entry name" value="ACP-like"/>
    <property type="match status" value="1"/>
</dbReference>
<reference evidence="4" key="1">
    <citation type="submission" date="2023-10" db="EMBL/GenBank/DDBJ databases">
        <authorList>
            <person name="Hackl T."/>
        </authorList>
    </citation>
    <scope>NUCLEOTIDE SEQUENCE</scope>
</reference>
<dbReference type="Gene3D" id="1.10.1200.10">
    <property type="entry name" value="ACP-like"/>
    <property type="match status" value="1"/>
</dbReference>
<dbReference type="Gene3D" id="3.40.50.1820">
    <property type="entry name" value="alpha/beta hydrolase"/>
    <property type="match status" value="1"/>
</dbReference>
<dbReference type="AlphaFoldDB" id="A0AAI8YM11"/>
<dbReference type="InterPro" id="IPR029058">
    <property type="entry name" value="AB_hydrolase_fold"/>
</dbReference>
<organism evidence="4 5">
    <name type="scientific">Anthostomella pinea</name>
    <dbReference type="NCBI Taxonomy" id="933095"/>
    <lineage>
        <taxon>Eukaryota</taxon>
        <taxon>Fungi</taxon>
        <taxon>Dikarya</taxon>
        <taxon>Ascomycota</taxon>
        <taxon>Pezizomycotina</taxon>
        <taxon>Sordariomycetes</taxon>
        <taxon>Xylariomycetidae</taxon>
        <taxon>Xylariales</taxon>
        <taxon>Xylariaceae</taxon>
        <taxon>Anthostomella</taxon>
    </lineage>
</organism>
<evidence type="ECO:0000256" key="1">
    <source>
        <dbReference type="ARBA" id="ARBA00022450"/>
    </source>
</evidence>
<evidence type="ECO:0000259" key="3">
    <source>
        <dbReference type="PROSITE" id="PS50075"/>
    </source>
</evidence>
<dbReference type="Gene3D" id="3.10.129.110">
    <property type="entry name" value="Polyketide synthase dehydratase"/>
    <property type="match status" value="1"/>
</dbReference>
<keyword evidence="5" id="KW-1185">Reference proteome</keyword>
<sequence length="589" mass="64450">MHVFILWSYSHPHHHPINRLRRDVPCITRNVYCGNKEEPIELWKALQAQTLFLLASRIDVLRESRATGRAYHLVKPVLYKLFSNVVDYSARYRALEDVILDAESHDAIRTVPLVSSTPKSAMAIDAVTQLAGFVLNSGLRYGDDTSCISVGLEAWREFEKLRGDQTFLSFQKLKKVALDKLLGVEDPEMIRGGSVGDRAHTKDLSMKPISHMHPITPPQDVPQIQLSKSPSPFRLKGTSLDLETTSLASDSDIMKTVLSIVAAENETATFTDLGVDSLMALTILSNIERDTGIDVEAGFFLEHETVGEAKQALLARFGLQDEVLPRPVAVIEDSQQAPVQGQLMIPTSEPEQLSIALPQASPERTSKIIHLRGPSGLDTTKLFFLADETGLVLYYMMLPSLGRDLCEFGVESPFAREPQSADEGATIQQLAHACATAIRREQPRGPYMVAGVSAGAALALEVARILQVGGNMVDGLLLLNPGGRGCRRGRESVSYLAGKGKACPEGSRAHDAPSPTAISTAAARGTATHAYSHRAQARRSRGGENWKPFVPHLQLAIRTIDVKGDSFMKFQTLNVLGQMCREAIEACEE</sequence>
<evidence type="ECO:0000313" key="4">
    <source>
        <dbReference type="EMBL" id="CAJ2509722.1"/>
    </source>
</evidence>
<evidence type="ECO:0000256" key="2">
    <source>
        <dbReference type="ARBA" id="ARBA00022553"/>
    </source>
</evidence>
<dbReference type="InterPro" id="IPR001031">
    <property type="entry name" value="Thioesterase"/>
</dbReference>
<dbReference type="GO" id="GO:0031177">
    <property type="term" value="F:phosphopantetheine binding"/>
    <property type="evidence" value="ECO:0007669"/>
    <property type="project" value="InterPro"/>
</dbReference>
<protein>
    <submittedName>
        <fullName evidence="4">Uu.00g056220.m01.CDS01</fullName>
    </submittedName>
</protein>
<feature type="domain" description="Carrier" evidence="3">
    <location>
        <begin position="241"/>
        <end position="317"/>
    </location>
</feature>
<dbReference type="InterPro" id="IPR042104">
    <property type="entry name" value="PKS_dehydratase_sf"/>
</dbReference>
<dbReference type="SMART" id="SM00823">
    <property type="entry name" value="PKS_PP"/>
    <property type="match status" value="1"/>
</dbReference>
<dbReference type="Pfam" id="PF00550">
    <property type="entry name" value="PP-binding"/>
    <property type="match status" value="1"/>
</dbReference>
<gene>
    <name evidence="4" type="ORF">KHLLAP_LOCUS10190</name>
</gene>
<accession>A0AAI8YM11</accession>
<dbReference type="InterPro" id="IPR036736">
    <property type="entry name" value="ACP-like_sf"/>
</dbReference>
<proteinExistence type="predicted"/>
<name>A0AAI8YM11_9PEZI</name>
<dbReference type="SUPFAM" id="SSF53474">
    <property type="entry name" value="alpha/beta-Hydrolases"/>
    <property type="match status" value="1"/>
</dbReference>
<dbReference type="PROSITE" id="PS50075">
    <property type="entry name" value="CARRIER"/>
    <property type="match status" value="1"/>
</dbReference>
<keyword evidence="2" id="KW-0597">Phosphoprotein</keyword>
<dbReference type="EMBL" id="CAUWAG010000013">
    <property type="protein sequence ID" value="CAJ2509722.1"/>
    <property type="molecule type" value="Genomic_DNA"/>
</dbReference>